<dbReference type="EMBL" id="AVCK01000020">
    <property type="protein sequence ID" value="KFN46026.1"/>
    <property type="molecule type" value="Genomic_DNA"/>
</dbReference>
<dbReference type="RefSeq" id="WP_034212378.1">
    <property type="nucleotide sequence ID" value="NZ_AVCK01000020.1"/>
</dbReference>
<comment type="caution">
    <text evidence="1">The sequence shown here is derived from an EMBL/GenBank/DDBJ whole genome shotgun (WGS) entry which is preliminary data.</text>
</comment>
<evidence type="ECO:0000313" key="2">
    <source>
        <dbReference type="Proteomes" id="UP000029393"/>
    </source>
</evidence>
<dbReference type="eggNOG" id="ENOG502ZDBN">
    <property type="taxonomic scope" value="Bacteria"/>
</dbReference>
<dbReference type="Proteomes" id="UP000029393">
    <property type="component" value="Unassembled WGS sequence"/>
</dbReference>
<dbReference type="PATRIC" id="fig|1384056.3.peg.1510"/>
<gene>
    <name evidence="1" type="ORF">N787_11475</name>
</gene>
<sequence length="169" mass="18111">MFIPLWLLITLAVIVITVFGWTVQVVMGRNPFPFPDPGSRIFSAASPEAKAAVVALLEKHGIKERFRADSEAVLRSIMWDGTIINTPSPGALEKLDAASSCIGLVSGDPEASAREAAAFLVSRGFAARVVLDVEPGLPIAFVVTDAFPGTVINFRKHMIHLPRPQPVPG</sequence>
<dbReference type="OrthoDB" id="8478838at2"/>
<protein>
    <submittedName>
        <fullName evidence="1">Uncharacterized protein</fullName>
    </submittedName>
</protein>
<accession>A0A091B2X2</accession>
<name>A0A091B2X2_9GAMM</name>
<evidence type="ECO:0000313" key="1">
    <source>
        <dbReference type="EMBL" id="KFN46026.1"/>
    </source>
</evidence>
<organism evidence="1 2">
    <name type="scientific">Arenimonas metalli CF5-1</name>
    <dbReference type="NCBI Taxonomy" id="1384056"/>
    <lineage>
        <taxon>Bacteria</taxon>
        <taxon>Pseudomonadati</taxon>
        <taxon>Pseudomonadota</taxon>
        <taxon>Gammaproteobacteria</taxon>
        <taxon>Lysobacterales</taxon>
        <taxon>Lysobacteraceae</taxon>
        <taxon>Arenimonas</taxon>
    </lineage>
</organism>
<keyword evidence="2" id="KW-1185">Reference proteome</keyword>
<reference evidence="1 2" key="1">
    <citation type="submission" date="2013-09" db="EMBL/GenBank/DDBJ databases">
        <title>Genome sequencing of Arenimonas metalli.</title>
        <authorList>
            <person name="Chen F."/>
            <person name="Wang G."/>
        </authorList>
    </citation>
    <scope>NUCLEOTIDE SEQUENCE [LARGE SCALE GENOMIC DNA]</scope>
    <source>
        <strain evidence="1 2">CF5-1</strain>
    </source>
</reference>
<dbReference type="AlphaFoldDB" id="A0A091B2X2"/>
<proteinExistence type="predicted"/>